<dbReference type="Pfam" id="PF03255">
    <property type="entry name" value="ACCA"/>
    <property type="match status" value="1"/>
</dbReference>
<comment type="caution">
    <text evidence="12">The sequence shown here is derived from an EMBL/GenBank/DDBJ whole genome shotgun (WGS) entry which is preliminary data.</text>
</comment>
<dbReference type="PANTHER" id="PTHR42853:SF3">
    <property type="entry name" value="ACETYL-COENZYME A CARBOXYLASE CARBOXYL TRANSFERASE SUBUNIT ALPHA, CHLOROPLASTIC"/>
    <property type="match status" value="1"/>
</dbReference>
<evidence type="ECO:0000256" key="2">
    <source>
        <dbReference type="ARBA" id="ARBA00022516"/>
    </source>
</evidence>
<sequence length="281" mass="31512">MGRISKLQDILNEKLDTRTAWQKVKLARMIERPTSLDYIEKIFDNFMEFHGDRYFGDDPSIVGGIALLDGEPVTVVGQQKGRNTKENIERNFGMPEPEGYRKSLRLMKQAEKFNRPIICFVDTPGAFCGMEAEERGQGEAIASNLMEMFNLKVPIISIVIGEGGSGGALAFAVANSVWMLENSVYSILSPEGFAGILWRDGSKAEQAAEVMKCTAKDLKYYGVIEKVLKEPQGGAHKDLAKMAALMKSELVESIGIFKKYTTQELLDQRYDKFRKIGKYKE</sequence>
<comment type="subcellular location">
    <subcellularLocation>
        <location evidence="10">Cytoplasm</location>
    </subcellularLocation>
</comment>
<name>W6N5U2_CLOTY</name>
<evidence type="ECO:0000256" key="6">
    <source>
        <dbReference type="ARBA" id="ARBA00022840"/>
    </source>
</evidence>
<evidence type="ECO:0000256" key="7">
    <source>
        <dbReference type="ARBA" id="ARBA00023098"/>
    </source>
</evidence>
<dbReference type="GO" id="GO:0009317">
    <property type="term" value="C:acetyl-CoA carboxylase complex"/>
    <property type="evidence" value="ECO:0007669"/>
    <property type="project" value="InterPro"/>
</dbReference>
<keyword evidence="12" id="KW-0436">Ligase</keyword>
<dbReference type="GO" id="GO:0006633">
    <property type="term" value="P:fatty acid biosynthetic process"/>
    <property type="evidence" value="ECO:0007669"/>
    <property type="project" value="UniProtKB-KW"/>
</dbReference>
<dbReference type="Gene3D" id="3.90.226.10">
    <property type="entry name" value="2-enoyl-CoA Hydratase, Chain A, domain 1"/>
    <property type="match status" value="1"/>
</dbReference>
<dbReference type="UniPathway" id="UPA00655">
    <property type="reaction ID" value="UER00711"/>
</dbReference>
<dbReference type="GO" id="GO:2001295">
    <property type="term" value="P:malonyl-CoA biosynthetic process"/>
    <property type="evidence" value="ECO:0007669"/>
    <property type="project" value="UniProtKB-UniRule"/>
</dbReference>
<evidence type="ECO:0000313" key="12">
    <source>
        <dbReference type="EMBL" id="CDL91973.1"/>
    </source>
</evidence>
<keyword evidence="5 10" id="KW-0276">Fatty acid metabolism</keyword>
<protein>
    <recommendedName>
        <fullName evidence="10">Acetyl-coenzyme A carboxylase carboxyl transferase subunit alpha</fullName>
        <shortName evidence="10">ACCase subunit alpha</shortName>
        <shortName evidence="10">Acetyl-CoA carboxylase carboxyltransferase subunit alpha</shortName>
        <ecNumber evidence="10">2.1.3.15</ecNumber>
    </recommendedName>
</protein>
<dbReference type="InterPro" id="IPR001095">
    <property type="entry name" value="Acetyl_CoA_COase_a_su"/>
</dbReference>
<evidence type="ECO:0000256" key="10">
    <source>
        <dbReference type="HAMAP-Rule" id="MF_00823"/>
    </source>
</evidence>
<keyword evidence="3 10" id="KW-0808">Transferase</keyword>
<gene>
    <name evidence="10" type="primary">accA</name>
    <name evidence="12" type="ORF">CTDIVETGP_2043</name>
</gene>
<evidence type="ECO:0000256" key="4">
    <source>
        <dbReference type="ARBA" id="ARBA00022741"/>
    </source>
</evidence>
<evidence type="ECO:0000256" key="3">
    <source>
        <dbReference type="ARBA" id="ARBA00022679"/>
    </source>
</evidence>
<dbReference type="SUPFAM" id="SSF52096">
    <property type="entry name" value="ClpP/crotonase"/>
    <property type="match status" value="1"/>
</dbReference>
<keyword evidence="6 10" id="KW-0067">ATP-binding</keyword>
<dbReference type="PROSITE" id="PS50989">
    <property type="entry name" value="COA_CT_CTER"/>
    <property type="match status" value="1"/>
</dbReference>
<keyword evidence="7 10" id="KW-0443">Lipid metabolism</keyword>
<dbReference type="RefSeq" id="WP_017751441.1">
    <property type="nucleotide sequence ID" value="NZ_CBXI010000037.1"/>
</dbReference>
<comment type="subunit">
    <text evidence="10">Acetyl-CoA carboxylase is a heterohexamer composed of biotin carboxyl carrier protein (AccB), biotin carboxylase (AccC) and two subunits each of ACCase subunit alpha (AccA) and ACCase subunit beta (AccD).</text>
</comment>
<dbReference type="NCBIfam" id="TIGR00513">
    <property type="entry name" value="accA"/>
    <property type="match status" value="1"/>
</dbReference>
<proteinExistence type="inferred from homology"/>
<evidence type="ECO:0000256" key="1">
    <source>
        <dbReference type="ARBA" id="ARBA00004956"/>
    </source>
</evidence>
<dbReference type="EMBL" id="CBXI010000037">
    <property type="protein sequence ID" value="CDL91973.1"/>
    <property type="molecule type" value="Genomic_DNA"/>
</dbReference>
<dbReference type="InterPro" id="IPR029045">
    <property type="entry name" value="ClpP/crotonase-like_dom_sf"/>
</dbReference>
<feature type="domain" description="CoA carboxyltransferase C-terminal" evidence="11">
    <location>
        <begin position="3"/>
        <end position="256"/>
    </location>
</feature>
<keyword evidence="13" id="KW-1185">Reference proteome</keyword>
<keyword evidence="4 10" id="KW-0547">Nucleotide-binding</keyword>
<keyword evidence="8 10" id="KW-0275">Fatty acid biosynthesis</keyword>
<dbReference type="AlphaFoldDB" id="W6N5U2"/>
<evidence type="ECO:0000256" key="9">
    <source>
        <dbReference type="ARBA" id="ARBA00049152"/>
    </source>
</evidence>
<dbReference type="PRINTS" id="PR01069">
    <property type="entry name" value="ACCCTRFRASEA"/>
</dbReference>
<dbReference type="NCBIfam" id="NF004344">
    <property type="entry name" value="PRK05724.1"/>
    <property type="match status" value="1"/>
</dbReference>
<dbReference type="GeneID" id="29419585"/>
<evidence type="ECO:0000256" key="5">
    <source>
        <dbReference type="ARBA" id="ARBA00022832"/>
    </source>
</evidence>
<keyword evidence="10" id="KW-0963">Cytoplasm</keyword>
<dbReference type="GO" id="GO:0005524">
    <property type="term" value="F:ATP binding"/>
    <property type="evidence" value="ECO:0007669"/>
    <property type="project" value="UniProtKB-KW"/>
</dbReference>
<comment type="function">
    <text evidence="10">Component of the acetyl coenzyme A carboxylase (ACC) complex. First, biotin carboxylase catalyzes the carboxylation of biotin on its carrier protein (BCCP) and then the CO(2) group is transferred by the carboxyltransferase to acetyl-CoA to form malonyl-CoA.</text>
</comment>
<evidence type="ECO:0000256" key="8">
    <source>
        <dbReference type="ARBA" id="ARBA00023160"/>
    </source>
</evidence>
<dbReference type="NCBIfam" id="NF041504">
    <property type="entry name" value="AccA_sub"/>
    <property type="match status" value="1"/>
</dbReference>
<dbReference type="PANTHER" id="PTHR42853">
    <property type="entry name" value="ACETYL-COENZYME A CARBOXYLASE CARBOXYL TRANSFERASE SUBUNIT ALPHA"/>
    <property type="match status" value="1"/>
</dbReference>
<dbReference type="OrthoDB" id="9808023at2"/>
<organism evidence="12 13">
    <name type="scientific">Clostridium tyrobutyricum DIVETGP</name>
    <dbReference type="NCBI Taxonomy" id="1408889"/>
    <lineage>
        <taxon>Bacteria</taxon>
        <taxon>Bacillati</taxon>
        <taxon>Bacillota</taxon>
        <taxon>Clostridia</taxon>
        <taxon>Eubacteriales</taxon>
        <taxon>Clostridiaceae</taxon>
        <taxon>Clostridium</taxon>
    </lineage>
</organism>
<comment type="pathway">
    <text evidence="1 10">Lipid metabolism; malonyl-CoA biosynthesis; malonyl-CoA from acetyl-CoA: step 1/1.</text>
</comment>
<keyword evidence="2 10" id="KW-0444">Lipid biosynthesis</keyword>
<reference evidence="12 13" key="1">
    <citation type="journal article" date="2015" name="Genome Announc.">
        <title>Draft Genome Sequence of Clostridium tyrobutyricum Strain DIVETGP, Isolated from Cow's Milk for Grana Padano Production.</title>
        <authorList>
            <person name="Soggiu A."/>
            <person name="Piras C."/>
            <person name="Gaiarsa S."/>
            <person name="Sassera D."/>
            <person name="Roncada P."/>
            <person name="Bendixen E."/>
            <person name="Brasca M."/>
            <person name="Bonizzi L."/>
        </authorList>
    </citation>
    <scope>NUCLEOTIDE SEQUENCE [LARGE SCALE GENOMIC DNA]</scope>
    <source>
        <strain evidence="12 13">DIVETGP</strain>
    </source>
</reference>
<dbReference type="GO" id="GO:0016743">
    <property type="term" value="F:carboxyl- or carbamoyltransferase activity"/>
    <property type="evidence" value="ECO:0007669"/>
    <property type="project" value="UniProtKB-UniRule"/>
</dbReference>
<evidence type="ECO:0000259" key="11">
    <source>
        <dbReference type="PROSITE" id="PS50989"/>
    </source>
</evidence>
<dbReference type="Proteomes" id="UP000019482">
    <property type="component" value="Unassembled WGS sequence"/>
</dbReference>
<comment type="catalytic activity">
    <reaction evidence="9 10">
        <text>N(6)-carboxybiotinyl-L-lysyl-[protein] + acetyl-CoA = N(6)-biotinyl-L-lysyl-[protein] + malonyl-CoA</text>
        <dbReference type="Rhea" id="RHEA:54728"/>
        <dbReference type="Rhea" id="RHEA-COMP:10505"/>
        <dbReference type="Rhea" id="RHEA-COMP:10506"/>
        <dbReference type="ChEBI" id="CHEBI:57288"/>
        <dbReference type="ChEBI" id="CHEBI:57384"/>
        <dbReference type="ChEBI" id="CHEBI:83144"/>
        <dbReference type="ChEBI" id="CHEBI:83145"/>
        <dbReference type="EC" id="2.1.3.15"/>
    </reaction>
</comment>
<dbReference type="InterPro" id="IPR011763">
    <property type="entry name" value="COA_CT_C"/>
</dbReference>
<accession>W6N5U2</accession>
<dbReference type="EC" id="2.1.3.15" evidence="10"/>
<dbReference type="HAMAP" id="MF_00823">
    <property type="entry name" value="AcetylCoA_CT_alpha"/>
    <property type="match status" value="1"/>
</dbReference>
<evidence type="ECO:0000313" key="13">
    <source>
        <dbReference type="Proteomes" id="UP000019482"/>
    </source>
</evidence>
<dbReference type="GO" id="GO:0003989">
    <property type="term" value="F:acetyl-CoA carboxylase activity"/>
    <property type="evidence" value="ECO:0007669"/>
    <property type="project" value="InterPro"/>
</dbReference>
<comment type="similarity">
    <text evidence="10">Belongs to the AccA family.</text>
</comment>